<keyword evidence="8" id="KW-1185">Reference proteome</keyword>
<dbReference type="NCBIfam" id="NF006365">
    <property type="entry name" value="PRK08588.1"/>
    <property type="match status" value="1"/>
</dbReference>
<dbReference type="Proteomes" id="UP001597191">
    <property type="component" value="Unassembled WGS sequence"/>
</dbReference>
<keyword evidence="5" id="KW-0862">Zinc</keyword>
<dbReference type="SUPFAM" id="SSF53187">
    <property type="entry name" value="Zn-dependent exopeptidases"/>
    <property type="match status" value="1"/>
</dbReference>
<sequence>MAQTEFALNLLDELIKLPTVNGSEGSVATYLKDIFQQNQIKVSLVPWQRDYNRVNLVAQYKQNDGLILGMAGHEDVVSAVAPDEWTYGPFMPQHDHGKIYGRGSSDMKSGLTALALAFIQLTKDPDFHGNLRFIATVGKENGRLGAKQLAKNHFVDDLAGMIVAEPSTAFSDTAMQQLLASGAFQISQPNPANYSRHACFFAHKGTLDYQVIARGKAVDSSMPEMGINALDHLIEFYQEQKHYFTHLTQFKNRQLGPTEATVTIFQAGDQANTIPHLASLTTKIRTIPEYTNTRIIDDLNLLIATPNDQWPTCHLALRVTNSNNPVQTAVTDPLVTITQASLAKIWGQPALALGTSSGTDASEYLRANLKIPVIVVGPGNETAHAINEFVWEDDYLKSIELYQMICREYFKK</sequence>
<dbReference type="CDD" id="cd08659">
    <property type="entry name" value="M20_ArgE_DapE-like"/>
    <property type="match status" value="1"/>
</dbReference>
<dbReference type="InterPro" id="IPR001261">
    <property type="entry name" value="ArgE/DapE_CS"/>
</dbReference>
<evidence type="ECO:0000256" key="5">
    <source>
        <dbReference type="ARBA" id="ARBA00022833"/>
    </source>
</evidence>
<keyword evidence="3" id="KW-0479">Metal-binding</keyword>
<dbReference type="SUPFAM" id="SSF55031">
    <property type="entry name" value="Bacterial exopeptidase dimerisation domain"/>
    <property type="match status" value="1"/>
</dbReference>
<evidence type="ECO:0000313" key="8">
    <source>
        <dbReference type="Proteomes" id="UP001597191"/>
    </source>
</evidence>
<evidence type="ECO:0000313" key="7">
    <source>
        <dbReference type="EMBL" id="MFD1411397.1"/>
    </source>
</evidence>
<evidence type="ECO:0000259" key="6">
    <source>
        <dbReference type="Pfam" id="PF07687"/>
    </source>
</evidence>
<comment type="cofactor">
    <cofactor evidence="1">
        <name>Zn(2+)</name>
        <dbReference type="ChEBI" id="CHEBI:29105"/>
    </cofactor>
</comment>
<dbReference type="InterPro" id="IPR036264">
    <property type="entry name" value="Bact_exopeptidase_dim_dom"/>
</dbReference>
<name>A0ABW4BPN9_9LACO</name>
<dbReference type="InterPro" id="IPR002933">
    <property type="entry name" value="Peptidase_M20"/>
</dbReference>
<dbReference type="EMBL" id="JBHTOH010000070">
    <property type="protein sequence ID" value="MFD1411397.1"/>
    <property type="molecule type" value="Genomic_DNA"/>
</dbReference>
<evidence type="ECO:0000256" key="4">
    <source>
        <dbReference type="ARBA" id="ARBA00022801"/>
    </source>
</evidence>
<feature type="domain" description="Peptidase M20 dimerisation" evidence="6">
    <location>
        <begin position="202"/>
        <end position="309"/>
    </location>
</feature>
<evidence type="ECO:0000256" key="1">
    <source>
        <dbReference type="ARBA" id="ARBA00001947"/>
    </source>
</evidence>
<dbReference type="InterPro" id="IPR050072">
    <property type="entry name" value="Peptidase_M20A"/>
</dbReference>
<dbReference type="PROSITE" id="PS00758">
    <property type="entry name" value="ARGE_DAPE_CPG2_1"/>
    <property type="match status" value="1"/>
</dbReference>
<dbReference type="PANTHER" id="PTHR43808:SF8">
    <property type="entry name" value="PEPTIDASE M20 DIMERISATION DOMAIN-CONTAINING PROTEIN"/>
    <property type="match status" value="1"/>
</dbReference>
<evidence type="ECO:0000256" key="3">
    <source>
        <dbReference type="ARBA" id="ARBA00022723"/>
    </source>
</evidence>
<proteinExistence type="inferred from homology"/>
<dbReference type="Gene3D" id="3.40.630.10">
    <property type="entry name" value="Zn peptidases"/>
    <property type="match status" value="2"/>
</dbReference>
<evidence type="ECO:0000256" key="2">
    <source>
        <dbReference type="ARBA" id="ARBA00006247"/>
    </source>
</evidence>
<dbReference type="Pfam" id="PF01546">
    <property type="entry name" value="Peptidase_M20"/>
    <property type="match status" value="1"/>
</dbReference>
<protein>
    <submittedName>
        <fullName evidence="7">M20/M25/M40 family metallo-hydrolase</fullName>
    </submittedName>
</protein>
<dbReference type="Gene3D" id="3.30.70.360">
    <property type="match status" value="1"/>
</dbReference>
<dbReference type="InterPro" id="IPR011650">
    <property type="entry name" value="Peptidase_M20_dimer"/>
</dbReference>
<reference evidence="8" key="1">
    <citation type="journal article" date="2019" name="Int. J. Syst. Evol. Microbiol.">
        <title>The Global Catalogue of Microorganisms (GCM) 10K type strain sequencing project: providing services to taxonomists for standard genome sequencing and annotation.</title>
        <authorList>
            <consortium name="The Broad Institute Genomics Platform"/>
            <consortium name="The Broad Institute Genome Sequencing Center for Infectious Disease"/>
            <person name="Wu L."/>
            <person name="Ma J."/>
        </authorList>
    </citation>
    <scope>NUCLEOTIDE SEQUENCE [LARGE SCALE GENOMIC DNA]</scope>
    <source>
        <strain evidence="8">CCM 8937</strain>
    </source>
</reference>
<dbReference type="RefSeq" id="WP_125651523.1">
    <property type="nucleotide sequence ID" value="NZ_JBHTOH010000070.1"/>
</dbReference>
<comment type="similarity">
    <text evidence="2">Belongs to the peptidase M20A family.</text>
</comment>
<organism evidence="7 8">
    <name type="scientific">Lapidilactobacillus gannanensis</name>
    <dbReference type="NCBI Taxonomy" id="2486002"/>
    <lineage>
        <taxon>Bacteria</taxon>
        <taxon>Bacillati</taxon>
        <taxon>Bacillota</taxon>
        <taxon>Bacilli</taxon>
        <taxon>Lactobacillales</taxon>
        <taxon>Lactobacillaceae</taxon>
        <taxon>Lapidilactobacillus</taxon>
    </lineage>
</organism>
<keyword evidence="4" id="KW-0378">Hydrolase</keyword>
<accession>A0ABW4BPN9</accession>
<comment type="caution">
    <text evidence="7">The sequence shown here is derived from an EMBL/GenBank/DDBJ whole genome shotgun (WGS) entry which is preliminary data.</text>
</comment>
<gene>
    <name evidence="7" type="ORF">ACFQ4R_07350</name>
</gene>
<dbReference type="Pfam" id="PF07687">
    <property type="entry name" value="M20_dimer"/>
    <property type="match status" value="1"/>
</dbReference>
<dbReference type="PANTHER" id="PTHR43808">
    <property type="entry name" value="ACETYLORNITHINE DEACETYLASE"/>
    <property type="match status" value="1"/>
</dbReference>